<evidence type="ECO:0000313" key="1">
    <source>
        <dbReference type="EMBL" id="RHY93565.1"/>
    </source>
</evidence>
<evidence type="ECO:0000313" key="6">
    <source>
        <dbReference type="Proteomes" id="UP000285430"/>
    </source>
</evidence>
<dbReference type="Proteomes" id="UP000266196">
    <property type="component" value="Unassembled WGS sequence"/>
</dbReference>
<dbReference type="EMBL" id="QUTF01005947">
    <property type="protein sequence ID" value="RHZ40930.1"/>
    <property type="molecule type" value="Genomic_DNA"/>
</dbReference>
<reference evidence="5 6" key="1">
    <citation type="submission" date="2018-08" db="EMBL/GenBank/DDBJ databases">
        <title>Aphanomyces genome sequencing and annotation.</title>
        <authorList>
            <person name="Minardi D."/>
            <person name="Oidtmann B."/>
            <person name="Van Der Giezen M."/>
            <person name="Studholme D.J."/>
        </authorList>
    </citation>
    <scope>NUCLEOTIDE SEQUENCE [LARGE SCALE GENOMIC DNA]</scope>
    <source>
        <strain evidence="2 5">197901</strain>
        <strain evidence="3 6">Da</strain>
        <strain evidence="4 8">FDL457</strain>
        <strain evidence="1 7">Sv</strain>
    </source>
</reference>
<proteinExistence type="predicted"/>
<dbReference type="AlphaFoldDB" id="A0A397EVC3"/>
<accession>A0A397EVC3</accession>
<dbReference type="InterPro" id="IPR013783">
    <property type="entry name" value="Ig-like_fold"/>
</dbReference>
<evidence type="ECO:0000313" key="7">
    <source>
        <dbReference type="Proteomes" id="UP000285712"/>
    </source>
</evidence>
<evidence type="ECO:0008006" key="9">
    <source>
        <dbReference type="Google" id="ProtNLM"/>
    </source>
</evidence>
<evidence type="ECO:0000313" key="8">
    <source>
        <dbReference type="Proteomes" id="UP000286510"/>
    </source>
</evidence>
<evidence type="ECO:0000313" key="2">
    <source>
        <dbReference type="EMBL" id="RHZ07236.1"/>
    </source>
</evidence>
<dbReference type="Proteomes" id="UP000286510">
    <property type="component" value="Unassembled WGS sequence"/>
</dbReference>
<comment type="caution">
    <text evidence="2">The sequence shown here is derived from an EMBL/GenBank/DDBJ whole genome shotgun (WGS) entry which is preliminary data.</text>
</comment>
<organism evidence="2 5">
    <name type="scientific">Aphanomyces astaci</name>
    <name type="common">Crayfish plague agent</name>
    <dbReference type="NCBI Taxonomy" id="112090"/>
    <lineage>
        <taxon>Eukaryota</taxon>
        <taxon>Sar</taxon>
        <taxon>Stramenopiles</taxon>
        <taxon>Oomycota</taxon>
        <taxon>Saprolegniomycetes</taxon>
        <taxon>Saprolegniales</taxon>
        <taxon>Verrucalvaceae</taxon>
        <taxon>Aphanomyces</taxon>
    </lineage>
</organism>
<dbReference type="EMBL" id="QUTG01003021">
    <property type="protein sequence ID" value="RHY93565.1"/>
    <property type="molecule type" value="Genomic_DNA"/>
</dbReference>
<evidence type="ECO:0000313" key="5">
    <source>
        <dbReference type="Proteomes" id="UP000266196"/>
    </source>
</evidence>
<evidence type="ECO:0000313" key="4">
    <source>
        <dbReference type="EMBL" id="RHZ40930.1"/>
    </source>
</evidence>
<dbReference type="CDD" id="cd00102">
    <property type="entry name" value="IPT"/>
    <property type="match status" value="1"/>
</dbReference>
<dbReference type="EMBL" id="QUTH01000709">
    <property type="protein sequence ID" value="RHZ33088.1"/>
    <property type="molecule type" value="Genomic_DNA"/>
</dbReference>
<dbReference type="Proteomes" id="UP000285712">
    <property type="component" value="Unassembled WGS sequence"/>
</dbReference>
<dbReference type="Proteomes" id="UP000285430">
    <property type="component" value="Unassembled WGS sequence"/>
</dbReference>
<name>A0A397EVC3_APHAT</name>
<evidence type="ECO:0000313" key="3">
    <source>
        <dbReference type="EMBL" id="RHZ33088.1"/>
    </source>
</evidence>
<protein>
    <recommendedName>
        <fullName evidence="9">IPT/TIG domain-containing protein</fullName>
    </recommendedName>
</protein>
<sequence>MLAPAKGPKAGGTELRIFGEHFVDTGQIRVRFATSTFEVVVPGVVTQYVASRGVDVAVQVLDKLSWRVKCVCISCDCKMIFWFGYVRSGVLQCVTPKCPVDGEETVVVVAALDWAIADGAMYIVSHKSKLKPVFVYE</sequence>
<dbReference type="EMBL" id="QUTE01012422">
    <property type="protein sequence ID" value="RHZ07236.1"/>
    <property type="molecule type" value="Genomic_DNA"/>
</dbReference>
<dbReference type="Gene3D" id="2.60.40.10">
    <property type="entry name" value="Immunoglobulins"/>
    <property type="match status" value="1"/>
</dbReference>
<gene>
    <name evidence="4" type="ORF">DYB26_006938</name>
    <name evidence="2" type="ORF">DYB31_008440</name>
    <name evidence="1" type="ORF">DYB35_000013</name>
    <name evidence="3" type="ORF">DYB37_006088</name>
</gene>
<dbReference type="VEuPathDB" id="FungiDB:H257_14948"/>